<dbReference type="OrthoDB" id="10257855at2759"/>
<dbReference type="PANTHER" id="PTHR21016">
    <property type="entry name" value="BETA-AMYLOID BINDING PROTEIN-RELATED"/>
    <property type="match status" value="1"/>
</dbReference>
<evidence type="ECO:0000256" key="8">
    <source>
        <dbReference type="SAM" id="Phobius"/>
    </source>
</evidence>
<name>A0A0N4U8P0_DRAME</name>
<dbReference type="InterPro" id="IPR007829">
    <property type="entry name" value="TM2"/>
</dbReference>
<keyword evidence="4" id="KW-0732">Signal</keyword>
<keyword evidence="6 8" id="KW-0472">Membrane</keyword>
<protein>
    <submittedName>
        <fullName evidence="13">TM2 domain-containing protein</fullName>
    </submittedName>
</protein>
<evidence type="ECO:0000313" key="11">
    <source>
        <dbReference type="Proteomes" id="UP000038040"/>
    </source>
</evidence>
<evidence type="ECO:0000256" key="6">
    <source>
        <dbReference type="ARBA" id="ARBA00023136"/>
    </source>
</evidence>
<dbReference type="GO" id="GO:0016020">
    <property type="term" value="C:membrane"/>
    <property type="evidence" value="ECO:0007669"/>
    <property type="project" value="UniProtKB-SubCell"/>
</dbReference>
<evidence type="ECO:0000313" key="10">
    <source>
        <dbReference type="EMBL" id="VDN50318.1"/>
    </source>
</evidence>
<dbReference type="Proteomes" id="UP000274756">
    <property type="component" value="Unassembled WGS sequence"/>
</dbReference>
<sequence length="168" mass="18718">CSKSDCSTHASCLDCAFFPCNYGEAINVTCSTKNVCSRKYSIKKEAICRYCWQLHSSDYDCTPVKNCTTSSVFLVRTVCHTHQNVICMGRRVFFKNVRCNWSSGYSWWKAMVLSITLGGFGADRFYLGMWKSAIGKLFSFGGLGIWTLVDVILIGVGYIGPADGSLYI</sequence>
<comment type="similarity">
    <text evidence="2">Belongs to the TM2 family.</text>
</comment>
<gene>
    <name evidence="10" type="ORF">DME_LOCUS291</name>
</gene>
<evidence type="ECO:0000256" key="3">
    <source>
        <dbReference type="ARBA" id="ARBA00022692"/>
    </source>
</evidence>
<evidence type="ECO:0000256" key="7">
    <source>
        <dbReference type="ARBA" id="ARBA00023180"/>
    </source>
</evidence>
<evidence type="ECO:0000259" key="9">
    <source>
        <dbReference type="Pfam" id="PF05154"/>
    </source>
</evidence>
<evidence type="ECO:0000256" key="2">
    <source>
        <dbReference type="ARBA" id="ARBA00008284"/>
    </source>
</evidence>
<evidence type="ECO:0000313" key="13">
    <source>
        <dbReference type="WBParaSite" id="DME_0000342501-mRNA-1"/>
    </source>
</evidence>
<dbReference type="AlphaFoldDB" id="A0A0N4U8P0"/>
<dbReference type="STRING" id="318479.A0A0N4U8P0"/>
<feature type="domain" description="TM2" evidence="9">
    <location>
        <begin position="104"/>
        <end position="152"/>
    </location>
</feature>
<keyword evidence="7" id="KW-0325">Glycoprotein</keyword>
<comment type="subcellular location">
    <subcellularLocation>
        <location evidence="1">Membrane</location>
        <topology evidence="1">Multi-pass membrane protein</topology>
    </subcellularLocation>
</comment>
<evidence type="ECO:0000313" key="12">
    <source>
        <dbReference type="Proteomes" id="UP000274756"/>
    </source>
</evidence>
<dbReference type="EMBL" id="UYYG01000002">
    <property type="protein sequence ID" value="VDN50318.1"/>
    <property type="molecule type" value="Genomic_DNA"/>
</dbReference>
<dbReference type="Pfam" id="PF05154">
    <property type="entry name" value="TM2"/>
    <property type="match status" value="1"/>
</dbReference>
<feature type="transmembrane region" description="Helical" evidence="8">
    <location>
        <begin position="105"/>
        <end position="125"/>
    </location>
</feature>
<reference evidence="13" key="1">
    <citation type="submission" date="2017-02" db="UniProtKB">
        <authorList>
            <consortium name="WormBaseParasite"/>
        </authorList>
    </citation>
    <scope>IDENTIFICATION</scope>
</reference>
<proteinExistence type="inferred from homology"/>
<dbReference type="Proteomes" id="UP000038040">
    <property type="component" value="Unplaced"/>
</dbReference>
<dbReference type="WBParaSite" id="DME_0000342501-mRNA-1">
    <property type="protein sequence ID" value="DME_0000342501-mRNA-1"/>
    <property type="gene ID" value="DME_0000342501"/>
</dbReference>
<organism evidence="11 13">
    <name type="scientific">Dracunculus medinensis</name>
    <name type="common">Guinea worm</name>
    <dbReference type="NCBI Taxonomy" id="318479"/>
    <lineage>
        <taxon>Eukaryota</taxon>
        <taxon>Metazoa</taxon>
        <taxon>Ecdysozoa</taxon>
        <taxon>Nematoda</taxon>
        <taxon>Chromadorea</taxon>
        <taxon>Rhabditida</taxon>
        <taxon>Spirurina</taxon>
        <taxon>Dracunculoidea</taxon>
        <taxon>Dracunculidae</taxon>
        <taxon>Dracunculus</taxon>
    </lineage>
</organism>
<evidence type="ECO:0000256" key="5">
    <source>
        <dbReference type="ARBA" id="ARBA00022989"/>
    </source>
</evidence>
<accession>A0A0N4U8P0</accession>
<evidence type="ECO:0000256" key="4">
    <source>
        <dbReference type="ARBA" id="ARBA00022729"/>
    </source>
</evidence>
<dbReference type="PANTHER" id="PTHR21016:SF7">
    <property type="entry name" value="TM2 DOMAIN-CONTAINING PROTEIN 3"/>
    <property type="match status" value="1"/>
</dbReference>
<keyword evidence="5 8" id="KW-1133">Transmembrane helix</keyword>
<feature type="transmembrane region" description="Helical" evidence="8">
    <location>
        <begin position="137"/>
        <end position="159"/>
    </location>
</feature>
<evidence type="ECO:0000256" key="1">
    <source>
        <dbReference type="ARBA" id="ARBA00004141"/>
    </source>
</evidence>
<keyword evidence="12" id="KW-1185">Reference proteome</keyword>
<keyword evidence="3 8" id="KW-0812">Transmembrane</keyword>
<reference evidence="10 12" key="2">
    <citation type="submission" date="2018-11" db="EMBL/GenBank/DDBJ databases">
        <authorList>
            <consortium name="Pathogen Informatics"/>
        </authorList>
    </citation>
    <scope>NUCLEOTIDE SEQUENCE [LARGE SCALE GENOMIC DNA]</scope>
</reference>
<dbReference type="InterPro" id="IPR050932">
    <property type="entry name" value="TM2D1-3-like"/>
</dbReference>